<dbReference type="NCBIfam" id="TIGR01439">
    <property type="entry name" value="lp_hng_hel_AbrB"/>
    <property type="match status" value="1"/>
</dbReference>
<accession>A0A0R1GPP7</accession>
<gene>
    <name evidence="2" type="ORF">FC07_GL001247</name>
</gene>
<sequence length="82" mass="9385">MTAQMTTKNQITVPKEVRQALKLREHEQLEFVITTEGVQVKRKPLTQDNLWEIVAEQTAKYGSYATDEVDWGSDVGAEVFEE</sequence>
<dbReference type="Proteomes" id="UP000051461">
    <property type="component" value="Unassembled WGS sequence"/>
</dbReference>
<dbReference type="EMBL" id="AZDA01000117">
    <property type="protein sequence ID" value="KRK33322.1"/>
    <property type="molecule type" value="Genomic_DNA"/>
</dbReference>
<keyword evidence="3" id="KW-1185">Reference proteome</keyword>
<dbReference type="SUPFAM" id="SSF89447">
    <property type="entry name" value="AbrB/MazE/MraZ-like"/>
    <property type="match status" value="1"/>
</dbReference>
<proteinExistence type="predicted"/>
<feature type="domain" description="SpoVT-AbrB" evidence="1">
    <location>
        <begin position="3"/>
        <end position="48"/>
    </location>
</feature>
<evidence type="ECO:0000313" key="3">
    <source>
        <dbReference type="Proteomes" id="UP000051461"/>
    </source>
</evidence>
<organism evidence="2 3">
    <name type="scientific">Loigolactobacillus bifermentans DSM 20003</name>
    <dbReference type="NCBI Taxonomy" id="1423726"/>
    <lineage>
        <taxon>Bacteria</taxon>
        <taxon>Bacillati</taxon>
        <taxon>Bacillota</taxon>
        <taxon>Bacilli</taxon>
        <taxon>Lactobacillales</taxon>
        <taxon>Lactobacillaceae</taxon>
        <taxon>Loigolactobacillus</taxon>
    </lineage>
</organism>
<dbReference type="AlphaFoldDB" id="A0A0R1GPP7"/>
<evidence type="ECO:0000259" key="1">
    <source>
        <dbReference type="SMART" id="SM00966"/>
    </source>
</evidence>
<evidence type="ECO:0000313" key="2">
    <source>
        <dbReference type="EMBL" id="KRK33322.1"/>
    </source>
</evidence>
<dbReference type="PATRIC" id="fig|1423726.3.peg.1294"/>
<dbReference type="SMART" id="SM00966">
    <property type="entry name" value="SpoVT_AbrB"/>
    <property type="match status" value="1"/>
</dbReference>
<reference evidence="2 3" key="1">
    <citation type="journal article" date="2015" name="Genome Announc.">
        <title>Expanding the biotechnology potential of lactobacilli through comparative genomics of 213 strains and associated genera.</title>
        <authorList>
            <person name="Sun Z."/>
            <person name="Harris H.M."/>
            <person name="McCann A."/>
            <person name="Guo C."/>
            <person name="Argimon S."/>
            <person name="Zhang W."/>
            <person name="Yang X."/>
            <person name="Jeffery I.B."/>
            <person name="Cooney J.C."/>
            <person name="Kagawa T.F."/>
            <person name="Liu W."/>
            <person name="Song Y."/>
            <person name="Salvetti E."/>
            <person name="Wrobel A."/>
            <person name="Rasinkangas P."/>
            <person name="Parkhill J."/>
            <person name="Rea M.C."/>
            <person name="O'Sullivan O."/>
            <person name="Ritari J."/>
            <person name="Douillard F.P."/>
            <person name="Paul Ross R."/>
            <person name="Yang R."/>
            <person name="Briner A.E."/>
            <person name="Felis G.E."/>
            <person name="de Vos W.M."/>
            <person name="Barrangou R."/>
            <person name="Klaenhammer T.R."/>
            <person name="Caufield P.W."/>
            <person name="Cui Y."/>
            <person name="Zhang H."/>
            <person name="O'Toole P.W."/>
        </authorList>
    </citation>
    <scope>NUCLEOTIDE SEQUENCE [LARGE SCALE GENOMIC DNA]</scope>
    <source>
        <strain evidence="2 3">DSM 20003</strain>
    </source>
</reference>
<dbReference type="InterPro" id="IPR037914">
    <property type="entry name" value="SpoVT-AbrB_sf"/>
</dbReference>
<dbReference type="InterPro" id="IPR007159">
    <property type="entry name" value="SpoVT-AbrB_dom"/>
</dbReference>
<dbReference type="GO" id="GO:0003677">
    <property type="term" value="F:DNA binding"/>
    <property type="evidence" value="ECO:0007669"/>
    <property type="project" value="InterPro"/>
</dbReference>
<dbReference type="Gene3D" id="2.10.260.10">
    <property type="match status" value="1"/>
</dbReference>
<protein>
    <recommendedName>
        <fullName evidence="1">SpoVT-AbrB domain-containing protein</fullName>
    </recommendedName>
</protein>
<comment type="caution">
    <text evidence="2">The sequence shown here is derived from an EMBL/GenBank/DDBJ whole genome shotgun (WGS) entry which is preliminary data.</text>
</comment>
<name>A0A0R1GPP7_9LACO</name>